<evidence type="ECO:0000313" key="3">
    <source>
        <dbReference type="Proteomes" id="UP000887097"/>
    </source>
</evidence>
<accession>A0AA37MF65</accession>
<dbReference type="GeneID" id="31501086"/>
<dbReference type="EMBL" id="BPTT01000001">
    <property type="protein sequence ID" value="GJG33965.1"/>
    <property type="molecule type" value="Genomic_DNA"/>
</dbReference>
<dbReference type="Proteomes" id="UP000887097">
    <property type="component" value="Unassembled WGS sequence"/>
</dbReference>
<dbReference type="AlphaFoldDB" id="A0AA37MF65"/>
<comment type="caution">
    <text evidence="2">The sequence shown here is derived from an EMBL/GenBank/DDBJ whole genome shotgun (WGS) entry which is preliminary data.</text>
</comment>
<evidence type="ECO:0000259" key="1">
    <source>
        <dbReference type="Pfam" id="PF24793"/>
    </source>
</evidence>
<proteinExistence type="predicted"/>
<sequence length="304" mass="35595">MSLFSEKIKEMKESAWLLGICLNGFEDLKSNQIHWVSNGKFTGKKWFADPFILDYDSNHINLLVEEFDYKVHRGRIAKITIDRADWKVTDCLILLDLPTHLSFPMIWRENNEIYVCPENYASGGWNIYRYDRINETLEKVGQLSDQKLTDATLYQDGNNYWLLSTYDPRPNGSELTIWRGSSLMGPYTETQRVLFPENIARNAGMMFTYKGKLIRPAQESNHVYGHSMSFQEVTYNNGEFCFKEIYRFCTPHPIYDVGTHTYNQYCKMAVIDVKGYRHRRIAQIIVFLFKMVVTLGLKKLPVLK</sequence>
<dbReference type="InterPro" id="IPR056442">
    <property type="entry name" value="GINT1_N"/>
</dbReference>
<dbReference type="Pfam" id="PF24793">
    <property type="entry name" value="GINT1_N"/>
    <property type="match status" value="1"/>
</dbReference>
<reference evidence="2" key="1">
    <citation type="submission" date="2021-08" db="EMBL/GenBank/DDBJ databases">
        <title>Prevotella lacticifex sp. nov., isolated from rumen of cow.</title>
        <authorList>
            <person name="Shinkai T."/>
            <person name="Ikeyama N."/>
            <person name="Kumagai M."/>
            <person name="Ohmori H."/>
            <person name="Sakamoto M."/>
            <person name="Ohkuma M."/>
            <person name="Mitsumori M."/>
        </authorList>
    </citation>
    <scope>NUCLEOTIDE SEQUENCE</scope>
    <source>
        <strain evidence="2">JCM 8259</strain>
    </source>
</reference>
<organism evidence="2 3">
    <name type="scientific">Xylanibacter ruminicola</name>
    <name type="common">Prevotella ruminicola</name>
    <dbReference type="NCBI Taxonomy" id="839"/>
    <lineage>
        <taxon>Bacteria</taxon>
        <taxon>Pseudomonadati</taxon>
        <taxon>Bacteroidota</taxon>
        <taxon>Bacteroidia</taxon>
        <taxon>Bacteroidales</taxon>
        <taxon>Prevotellaceae</taxon>
        <taxon>Xylanibacter</taxon>
    </lineage>
</organism>
<evidence type="ECO:0000313" key="2">
    <source>
        <dbReference type="EMBL" id="GJG33965.1"/>
    </source>
</evidence>
<dbReference type="InterPro" id="IPR023296">
    <property type="entry name" value="Glyco_hydro_beta-prop_sf"/>
</dbReference>
<feature type="domain" description="Glucosamine inositolphosphorylceramide transferase 1 N-terminal" evidence="1">
    <location>
        <begin position="45"/>
        <end position="235"/>
    </location>
</feature>
<gene>
    <name evidence="2" type="ORF">PRMUPPPA20_20740</name>
</gene>
<dbReference type="SUPFAM" id="SSF75005">
    <property type="entry name" value="Arabinanase/levansucrase/invertase"/>
    <property type="match status" value="1"/>
</dbReference>
<protein>
    <recommendedName>
        <fullName evidence="1">Glucosamine inositolphosphorylceramide transferase 1 N-terminal domain-containing protein</fullName>
    </recommendedName>
</protein>
<dbReference type="RefSeq" id="WP_041385950.1">
    <property type="nucleotide sequence ID" value="NZ_BPTT01000001.1"/>
</dbReference>
<name>A0AA37MF65_XYLRU</name>